<keyword evidence="1" id="KW-0472">Membrane</keyword>
<feature type="transmembrane region" description="Helical" evidence="1">
    <location>
        <begin position="632"/>
        <end position="652"/>
    </location>
</feature>
<gene>
    <name evidence="2" type="primary">HERC2</name>
    <name evidence="2" type="ORF">AK812_SmicGene4850</name>
</gene>
<feature type="transmembrane region" description="Helical" evidence="1">
    <location>
        <begin position="84"/>
        <end position="104"/>
    </location>
</feature>
<proteinExistence type="predicted"/>
<sequence length="864" mass="91986">MTANMVRLALDCVLALTVVATARGLWLLISWSWPFQFIAMVLTGLLMGAREFALYGMANILCQLTLAGAWFFGPKPMNLPLLGWASFASNVVLMAVMAGTIALNRPLRQKYGLMLQSPETVTLDAGSDEEVRILDEHASMKKAKVRHGDSLTFHICRTQVVCSSRAFAAILGDKSVVTWGDSRHGGNSTDVQHQLKNVQQIQASRDAFAAIVGDGSVVTWGNHNFGGDSTAVRDQLKNVQQVQASRDAFAAIIGDGSVVTWGNPNFGGDSASVQERLRNVQQIQASEFAFAAIVDDGSVVTWGDPEHGGDSSAVQDRLKNVQQIQASRHAFAAVVDDGSVVTWGDSLCGGDSTAVQEQLRNVQHIQASDAAFAAVLCDGSVVTWGHGMCDNLLLGFSCADDKFKTVRQIQASNAAFAAVAADGSVLTWGSAFSGSDSTAGQDRLKNVQQIQASRDAFAAILDDGSVVTWGAGYSGGDSTVVQDQLKNVQQVQASRDAFAAIIGDGSVVTWGNPNFGGDSASVQDQLRNVQQIQASEFAFAAVRADGSIVTWGDPPSGSDSSAVQEQLRLASGSTQLLGNGGAPKEAVVDGVLAMILDLLLQASGTACVYIAAYVSLQDMYQLSAASAALPQYTAYSVALAYVVKLVGPVLVGRQAYVQFAFLMKVMVALSVILGAISAIFILPNLTELAGYYSQQACEFANTRECLGIYAGLFSSGLGKYDSTIFDTFRAFGFTVFATCIFSVAKAGLYACQDFRFMAKASTLVFLVIFLPVLLVARFFFVSATALYVASVLPSWILTLVFLWRLQRYGALVDTSLLFADADDGGDEDGDGNIEAVLPVTGKTPRFSIFGWFLRPGKLYSLESG</sequence>
<organism evidence="2 3">
    <name type="scientific">Symbiodinium microadriaticum</name>
    <name type="common">Dinoflagellate</name>
    <name type="synonym">Zooxanthella microadriatica</name>
    <dbReference type="NCBI Taxonomy" id="2951"/>
    <lineage>
        <taxon>Eukaryota</taxon>
        <taxon>Sar</taxon>
        <taxon>Alveolata</taxon>
        <taxon>Dinophyceae</taxon>
        <taxon>Suessiales</taxon>
        <taxon>Symbiodiniaceae</taxon>
        <taxon>Symbiodinium</taxon>
    </lineage>
</organism>
<feature type="transmembrane region" description="Helical" evidence="1">
    <location>
        <begin position="786"/>
        <end position="805"/>
    </location>
</feature>
<evidence type="ECO:0000313" key="2">
    <source>
        <dbReference type="EMBL" id="OLQ11316.1"/>
    </source>
</evidence>
<dbReference type="EMBL" id="LSRX01000061">
    <property type="protein sequence ID" value="OLQ11316.1"/>
    <property type="molecule type" value="Genomic_DNA"/>
</dbReference>
<reference evidence="2 3" key="1">
    <citation type="submission" date="2016-02" db="EMBL/GenBank/DDBJ databases">
        <title>Genome analysis of coral dinoflagellate symbionts highlights evolutionary adaptations to a symbiotic lifestyle.</title>
        <authorList>
            <person name="Aranda M."/>
            <person name="Li Y."/>
            <person name="Liew Y.J."/>
            <person name="Baumgarten S."/>
            <person name="Simakov O."/>
            <person name="Wilson M."/>
            <person name="Piel J."/>
            <person name="Ashoor H."/>
            <person name="Bougouffa S."/>
            <person name="Bajic V.B."/>
            <person name="Ryu T."/>
            <person name="Ravasi T."/>
            <person name="Bayer T."/>
            <person name="Micklem G."/>
            <person name="Kim H."/>
            <person name="Bhak J."/>
            <person name="Lajeunesse T.C."/>
            <person name="Voolstra C.R."/>
        </authorList>
    </citation>
    <scope>NUCLEOTIDE SEQUENCE [LARGE SCALE GENOMIC DNA]</scope>
    <source>
        <strain evidence="2 3">CCMP2467</strain>
    </source>
</reference>
<dbReference type="Proteomes" id="UP000186817">
    <property type="component" value="Unassembled WGS sequence"/>
</dbReference>
<dbReference type="Gene3D" id="2.130.10.30">
    <property type="entry name" value="Regulator of chromosome condensation 1/beta-lactamase-inhibitor protein II"/>
    <property type="match status" value="2"/>
</dbReference>
<evidence type="ECO:0000313" key="3">
    <source>
        <dbReference type="Proteomes" id="UP000186817"/>
    </source>
</evidence>
<comment type="caution">
    <text evidence="2">The sequence shown here is derived from an EMBL/GenBank/DDBJ whole genome shotgun (WGS) entry which is preliminary data.</text>
</comment>
<feature type="transmembrane region" description="Helical" evidence="1">
    <location>
        <begin position="659"/>
        <end position="682"/>
    </location>
</feature>
<dbReference type="InterPro" id="IPR051553">
    <property type="entry name" value="Ran_GTPase-activating"/>
</dbReference>
<dbReference type="PANTHER" id="PTHR45982:SF1">
    <property type="entry name" value="REGULATOR OF CHROMOSOME CONDENSATION"/>
    <property type="match status" value="1"/>
</dbReference>
<name>A0A1Q9EV55_SYMMI</name>
<dbReference type="AlphaFoldDB" id="A0A1Q9EV55"/>
<dbReference type="PANTHER" id="PTHR45982">
    <property type="entry name" value="REGULATOR OF CHROMOSOME CONDENSATION"/>
    <property type="match status" value="1"/>
</dbReference>
<accession>A0A1Q9EV55</accession>
<feature type="transmembrane region" description="Helical" evidence="1">
    <location>
        <begin position="31"/>
        <end position="47"/>
    </location>
</feature>
<keyword evidence="1" id="KW-1133">Transmembrane helix</keyword>
<dbReference type="InterPro" id="IPR009091">
    <property type="entry name" value="RCC1/BLIP-II"/>
</dbReference>
<feature type="transmembrane region" description="Helical" evidence="1">
    <location>
        <begin position="52"/>
        <end position="72"/>
    </location>
</feature>
<dbReference type="OrthoDB" id="10311021at2759"/>
<protein>
    <submittedName>
        <fullName evidence="2">Putative E3 ubiquitin-protein ligase HERC2</fullName>
    </submittedName>
</protein>
<keyword evidence="1" id="KW-0812">Transmembrane</keyword>
<feature type="transmembrane region" description="Helical" evidence="1">
    <location>
        <begin position="763"/>
        <end position="780"/>
    </location>
</feature>
<dbReference type="SUPFAM" id="SSF50985">
    <property type="entry name" value="RCC1/BLIP-II"/>
    <property type="match status" value="2"/>
</dbReference>
<keyword evidence="3" id="KW-1185">Reference proteome</keyword>
<evidence type="ECO:0000256" key="1">
    <source>
        <dbReference type="SAM" id="Phobius"/>
    </source>
</evidence>
<feature type="transmembrane region" description="Helical" evidence="1">
    <location>
        <begin position="730"/>
        <end position="751"/>
    </location>
</feature>